<evidence type="ECO:0008006" key="4">
    <source>
        <dbReference type="Google" id="ProtNLM"/>
    </source>
</evidence>
<gene>
    <name evidence="2" type="ORF">GCM10025862_15660</name>
</gene>
<dbReference type="Gene3D" id="1.10.10.10">
    <property type="entry name" value="Winged helix-like DNA-binding domain superfamily/Winged helix DNA-binding domain"/>
    <property type="match status" value="1"/>
</dbReference>
<dbReference type="EMBL" id="BSUJ01000001">
    <property type="protein sequence ID" value="GMA19545.1"/>
    <property type="molecule type" value="Genomic_DNA"/>
</dbReference>
<feature type="region of interest" description="Disordered" evidence="1">
    <location>
        <begin position="1"/>
        <end position="39"/>
    </location>
</feature>
<accession>A0ABQ6HPQ2</accession>
<organism evidence="2 3">
    <name type="scientific">Arsenicicoccus piscis</name>
    <dbReference type="NCBI Taxonomy" id="673954"/>
    <lineage>
        <taxon>Bacteria</taxon>
        <taxon>Bacillati</taxon>
        <taxon>Actinomycetota</taxon>
        <taxon>Actinomycetes</taxon>
        <taxon>Micrococcales</taxon>
        <taxon>Intrasporangiaceae</taxon>
        <taxon>Arsenicicoccus</taxon>
    </lineage>
</organism>
<dbReference type="InterPro" id="IPR036390">
    <property type="entry name" value="WH_DNA-bd_sf"/>
</dbReference>
<evidence type="ECO:0000313" key="2">
    <source>
        <dbReference type="EMBL" id="GMA19545.1"/>
    </source>
</evidence>
<feature type="compositionally biased region" description="Low complexity" evidence="1">
    <location>
        <begin position="1"/>
        <end position="26"/>
    </location>
</feature>
<dbReference type="InterPro" id="IPR050313">
    <property type="entry name" value="Carb_Metab_HTH_regulators"/>
</dbReference>
<protein>
    <recommendedName>
        <fullName evidence="4">Transcriptional regulator</fullName>
    </recommendedName>
</protein>
<dbReference type="Pfam" id="PF12840">
    <property type="entry name" value="HTH_20"/>
    <property type="match status" value="1"/>
</dbReference>
<dbReference type="Proteomes" id="UP001157109">
    <property type="component" value="Unassembled WGS sequence"/>
</dbReference>
<keyword evidence="3" id="KW-1185">Reference proteome</keyword>
<evidence type="ECO:0000256" key="1">
    <source>
        <dbReference type="SAM" id="MobiDB-lite"/>
    </source>
</evidence>
<sequence length="246" mass="25878">MASTSTVTTSTAAPSSAAAGAAPSTADQRTRARVQAEVSERGPITAAELAGLLGLTATAVRRHLDALSDAGLIEERDAARKGRGRPARAYVLTPAGHRALSTSYDDVATSALHFLAEQVGPQAVQAFAREHVAAVEDRYRERVHAAGPDVRARAEALAQALSEDGYAASSRSLDLPIAGVGLQLCQGHCPMQQVASEFPEFCEAEREVFSRLLGVHVQRLATLAGGEHVCTTFVPTTNPSTERPSR</sequence>
<dbReference type="CDD" id="cd00090">
    <property type="entry name" value="HTH_ARSR"/>
    <property type="match status" value="1"/>
</dbReference>
<dbReference type="PANTHER" id="PTHR30363:SF28">
    <property type="entry name" value="TRANSCRIPTIONAL REGULATORY PROTEIN-RELATED"/>
    <property type="match status" value="1"/>
</dbReference>
<dbReference type="PANTHER" id="PTHR30363">
    <property type="entry name" value="HTH-TYPE TRANSCRIPTIONAL REGULATOR SRLR-RELATED"/>
    <property type="match status" value="1"/>
</dbReference>
<dbReference type="RefSeq" id="WP_241445138.1">
    <property type="nucleotide sequence ID" value="NZ_BSUJ01000001.1"/>
</dbReference>
<dbReference type="InterPro" id="IPR036388">
    <property type="entry name" value="WH-like_DNA-bd_sf"/>
</dbReference>
<dbReference type="InterPro" id="IPR011991">
    <property type="entry name" value="ArsR-like_HTH"/>
</dbReference>
<comment type="caution">
    <text evidence="2">The sequence shown here is derived from an EMBL/GenBank/DDBJ whole genome shotgun (WGS) entry which is preliminary data.</text>
</comment>
<name>A0ABQ6HPQ2_9MICO</name>
<dbReference type="SUPFAM" id="SSF46785">
    <property type="entry name" value="Winged helix' DNA-binding domain"/>
    <property type="match status" value="1"/>
</dbReference>
<evidence type="ECO:0000313" key="3">
    <source>
        <dbReference type="Proteomes" id="UP001157109"/>
    </source>
</evidence>
<reference evidence="3" key="1">
    <citation type="journal article" date="2019" name="Int. J. Syst. Evol. Microbiol.">
        <title>The Global Catalogue of Microorganisms (GCM) 10K type strain sequencing project: providing services to taxonomists for standard genome sequencing and annotation.</title>
        <authorList>
            <consortium name="The Broad Institute Genomics Platform"/>
            <consortium name="The Broad Institute Genome Sequencing Center for Infectious Disease"/>
            <person name="Wu L."/>
            <person name="Ma J."/>
        </authorList>
    </citation>
    <scope>NUCLEOTIDE SEQUENCE [LARGE SCALE GENOMIC DNA]</scope>
    <source>
        <strain evidence="3">NBRC 105830</strain>
    </source>
</reference>
<proteinExistence type="predicted"/>